<name>A0AAD6HS50_9EURO</name>
<sequence>MKSLLALSSFLLLGAVAAQEVQSKPFYLVIASAGKKSYNGQKLAACHTGAAIESICLAGTSGSEFYLNTTKGEEAAIKGEGLSGTLIWNLPYNGDEDLSEPMNFYSDPSTNVALALFEPGYTQQEVFFDKKSEMAIYSYYNDAVTPPTDDTAKILKNWYICETNFSGYTYTTLNWVLGNGKAKPQNPSCVKVQVKRKFV</sequence>
<dbReference type="Pfam" id="PF25484">
    <property type="entry name" value="DUF7907"/>
    <property type="match status" value="1"/>
</dbReference>
<dbReference type="InterPro" id="IPR057229">
    <property type="entry name" value="DUF7907"/>
</dbReference>
<accession>A0AAD6HS50</accession>
<keyword evidence="4" id="KW-1185">Reference proteome</keyword>
<dbReference type="EMBL" id="JAQJAN010000003">
    <property type="protein sequence ID" value="KAJ5733755.1"/>
    <property type="molecule type" value="Genomic_DNA"/>
</dbReference>
<dbReference type="Proteomes" id="UP001215712">
    <property type="component" value="Unassembled WGS sequence"/>
</dbReference>
<reference evidence="3" key="2">
    <citation type="submission" date="2023-01" db="EMBL/GenBank/DDBJ databases">
        <authorList>
            <person name="Petersen C."/>
        </authorList>
    </citation>
    <scope>NUCLEOTIDE SEQUENCE</scope>
    <source>
        <strain evidence="3">IBT 17514</strain>
    </source>
</reference>
<organism evidence="3 4">
    <name type="scientific">Penicillium malachiteum</name>
    <dbReference type="NCBI Taxonomy" id="1324776"/>
    <lineage>
        <taxon>Eukaryota</taxon>
        <taxon>Fungi</taxon>
        <taxon>Dikarya</taxon>
        <taxon>Ascomycota</taxon>
        <taxon>Pezizomycotina</taxon>
        <taxon>Eurotiomycetes</taxon>
        <taxon>Eurotiomycetidae</taxon>
        <taxon>Eurotiales</taxon>
        <taxon>Aspergillaceae</taxon>
        <taxon>Penicillium</taxon>
    </lineage>
</organism>
<feature type="chain" id="PRO_5042127048" description="DUF7907 domain-containing protein" evidence="1">
    <location>
        <begin position="19"/>
        <end position="199"/>
    </location>
</feature>
<proteinExistence type="predicted"/>
<comment type="caution">
    <text evidence="3">The sequence shown here is derived from an EMBL/GenBank/DDBJ whole genome shotgun (WGS) entry which is preliminary data.</text>
</comment>
<protein>
    <recommendedName>
        <fullName evidence="2">DUF7907 domain-containing protein</fullName>
    </recommendedName>
</protein>
<dbReference type="AlphaFoldDB" id="A0AAD6HS50"/>
<evidence type="ECO:0000259" key="2">
    <source>
        <dbReference type="Pfam" id="PF25484"/>
    </source>
</evidence>
<evidence type="ECO:0000313" key="4">
    <source>
        <dbReference type="Proteomes" id="UP001215712"/>
    </source>
</evidence>
<feature type="signal peptide" evidence="1">
    <location>
        <begin position="1"/>
        <end position="18"/>
    </location>
</feature>
<feature type="domain" description="DUF7907" evidence="2">
    <location>
        <begin position="23"/>
        <end position="197"/>
    </location>
</feature>
<evidence type="ECO:0000256" key="1">
    <source>
        <dbReference type="SAM" id="SignalP"/>
    </source>
</evidence>
<keyword evidence="1" id="KW-0732">Signal</keyword>
<gene>
    <name evidence="3" type="ORF">N7493_002541</name>
</gene>
<reference evidence="3" key="1">
    <citation type="journal article" date="2023" name="IMA Fungus">
        <title>Comparative genomic study of the Penicillium genus elucidates a diverse pangenome and 15 lateral gene transfer events.</title>
        <authorList>
            <person name="Petersen C."/>
            <person name="Sorensen T."/>
            <person name="Nielsen M.R."/>
            <person name="Sondergaard T.E."/>
            <person name="Sorensen J.L."/>
            <person name="Fitzpatrick D.A."/>
            <person name="Frisvad J.C."/>
            <person name="Nielsen K.L."/>
        </authorList>
    </citation>
    <scope>NUCLEOTIDE SEQUENCE</scope>
    <source>
        <strain evidence="3">IBT 17514</strain>
    </source>
</reference>
<evidence type="ECO:0000313" key="3">
    <source>
        <dbReference type="EMBL" id="KAJ5733755.1"/>
    </source>
</evidence>